<dbReference type="VEuPathDB" id="FungiDB:HpaG807630"/>
<organism evidence="1 2">
    <name type="scientific">Hyaloperonospora arabidopsidis (strain Emoy2)</name>
    <name type="common">Downy mildew agent</name>
    <name type="synonym">Peronospora arabidopsidis</name>
    <dbReference type="NCBI Taxonomy" id="559515"/>
    <lineage>
        <taxon>Eukaryota</taxon>
        <taxon>Sar</taxon>
        <taxon>Stramenopiles</taxon>
        <taxon>Oomycota</taxon>
        <taxon>Peronosporomycetes</taxon>
        <taxon>Peronosporales</taxon>
        <taxon>Peronosporaceae</taxon>
        <taxon>Hyaloperonospora</taxon>
    </lineage>
</organism>
<dbReference type="InParanoid" id="M4BMJ3"/>
<protein>
    <submittedName>
        <fullName evidence="1">Uncharacterized protein</fullName>
    </submittedName>
</protein>
<proteinExistence type="predicted"/>
<accession>M4BMJ3</accession>
<dbReference type="HOGENOM" id="CLU_1974796_0_0_1"/>
<evidence type="ECO:0000313" key="2">
    <source>
        <dbReference type="Proteomes" id="UP000011713"/>
    </source>
</evidence>
<reference evidence="2" key="1">
    <citation type="journal article" date="2010" name="Science">
        <title>Signatures of adaptation to obligate biotrophy in the Hyaloperonospora arabidopsidis genome.</title>
        <authorList>
            <person name="Baxter L."/>
            <person name="Tripathy S."/>
            <person name="Ishaque N."/>
            <person name="Boot N."/>
            <person name="Cabral A."/>
            <person name="Kemen E."/>
            <person name="Thines M."/>
            <person name="Ah-Fong A."/>
            <person name="Anderson R."/>
            <person name="Badejoko W."/>
            <person name="Bittner-Eddy P."/>
            <person name="Boore J.L."/>
            <person name="Chibucos M.C."/>
            <person name="Coates M."/>
            <person name="Dehal P."/>
            <person name="Delehaunty K."/>
            <person name="Dong S."/>
            <person name="Downton P."/>
            <person name="Dumas B."/>
            <person name="Fabro G."/>
            <person name="Fronick C."/>
            <person name="Fuerstenberg S.I."/>
            <person name="Fulton L."/>
            <person name="Gaulin E."/>
            <person name="Govers F."/>
            <person name="Hughes L."/>
            <person name="Humphray S."/>
            <person name="Jiang R.H."/>
            <person name="Judelson H."/>
            <person name="Kamoun S."/>
            <person name="Kyung K."/>
            <person name="Meijer H."/>
            <person name="Minx P."/>
            <person name="Morris P."/>
            <person name="Nelson J."/>
            <person name="Phuntumart V."/>
            <person name="Qutob D."/>
            <person name="Rehmany A."/>
            <person name="Rougon-Cardoso A."/>
            <person name="Ryden P."/>
            <person name="Torto-Alalibo T."/>
            <person name="Studholme D."/>
            <person name="Wang Y."/>
            <person name="Win J."/>
            <person name="Wood J."/>
            <person name="Clifton S.W."/>
            <person name="Rogers J."/>
            <person name="Van den Ackerveken G."/>
            <person name="Jones J.D."/>
            <person name="McDowell J.M."/>
            <person name="Beynon J."/>
            <person name="Tyler B.M."/>
        </authorList>
    </citation>
    <scope>NUCLEOTIDE SEQUENCE [LARGE SCALE GENOMIC DNA]</scope>
    <source>
        <strain evidence="2">Emoy2</strain>
    </source>
</reference>
<reference evidence="1" key="2">
    <citation type="submission" date="2015-06" db="UniProtKB">
        <authorList>
            <consortium name="EnsemblProtists"/>
        </authorList>
    </citation>
    <scope>IDENTIFICATION</scope>
    <source>
        <strain evidence="1">Emoy2</strain>
    </source>
</reference>
<dbReference type="Proteomes" id="UP000011713">
    <property type="component" value="Unassembled WGS sequence"/>
</dbReference>
<dbReference type="EMBL" id="JH598420">
    <property type="status" value="NOT_ANNOTATED_CDS"/>
    <property type="molecule type" value="Genomic_DNA"/>
</dbReference>
<sequence>MRGYVSSYYFVFRILKMEIRWTANRRVDVAAILSSTRQSGSCPVWLLIQQRRPHALLLFSPCGGTIGPSCNGAPPLQNTLHKVNIKYDYQVVKCVEVLKAMLERLGRKSALDSLTETVHTLIYSNRL</sequence>
<name>M4BMJ3_HYAAE</name>
<keyword evidence="2" id="KW-1185">Reference proteome</keyword>
<evidence type="ECO:0000313" key="1">
    <source>
        <dbReference type="EnsemblProtists" id="HpaP807630"/>
    </source>
</evidence>
<dbReference type="EnsemblProtists" id="HpaT807630">
    <property type="protein sequence ID" value="HpaP807630"/>
    <property type="gene ID" value="HpaG807630"/>
</dbReference>
<dbReference type="AlphaFoldDB" id="M4BMJ3"/>